<dbReference type="EMBL" id="BOPV01000001">
    <property type="protein sequence ID" value="GIL38539.1"/>
    <property type="molecule type" value="Genomic_DNA"/>
</dbReference>
<evidence type="ECO:0000313" key="1">
    <source>
        <dbReference type="EMBL" id="GIL38539.1"/>
    </source>
</evidence>
<dbReference type="RefSeq" id="WP_420241571.1">
    <property type="nucleotide sequence ID" value="NZ_BOPV01000001.1"/>
</dbReference>
<organism evidence="1 2">
    <name type="scientific">Roseiterribacter gracilis</name>
    <dbReference type="NCBI Taxonomy" id="2812848"/>
    <lineage>
        <taxon>Bacteria</taxon>
        <taxon>Pseudomonadati</taxon>
        <taxon>Pseudomonadota</taxon>
        <taxon>Alphaproteobacteria</taxon>
        <taxon>Rhodospirillales</taxon>
        <taxon>Roseiterribacteraceae</taxon>
        <taxon>Roseiterribacter</taxon>
    </lineage>
</organism>
<dbReference type="Proteomes" id="UP000681075">
    <property type="component" value="Unassembled WGS sequence"/>
</dbReference>
<proteinExistence type="predicted"/>
<dbReference type="AlphaFoldDB" id="A0A8S8XA98"/>
<dbReference type="Gene3D" id="3.30.429.10">
    <property type="entry name" value="Macrophage Migration Inhibitory Factor"/>
    <property type="match status" value="1"/>
</dbReference>
<dbReference type="InterPro" id="IPR037479">
    <property type="entry name" value="Tauto_MSAD"/>
</dbReference>
<dbReference type="PANTHER" id="PTHR38460:SF1">
    <property type="entry name" value="TAUTOMERASE YOLI-RELATED"/>
    <property type="match status" value="1"/>
</dbReference>
<evidence type="ECO:0000313" key="2">
    <source>
        <dbReference type="Proteomes" id="UP000681075"/>
    </source>
</evidence>
<sequence>MPLVRLTTGPSRDAASRRAIADAAHAVLIRTLVAPADDRFQLLETRDTTGFIADPAYLGMDRRDPVLIEVTCKRGRSDDQKRAFYAGLAAALEPVGVRGDDLIVVLTENDGVDWSFGRGVAQYAPGT</sequence>
<reference evidence="1" key="1">
    <citation type="submission" date="2021-02" db="EMBL/GenBank/DDBJ databases">
        <title>Genome sequence of Rhodospirillales sp. strain TMPK1 isolated from soil.</title>
        <authorList>
            <person name="Nakai R."/>
            <person name="Kusada H."/>
            <person name="Tamaki H."/>
        </authorList>
    </citation>
    <scope>NUCLEOTIDE SEQUENCE</scope>
    <source>
        <strain evidence="1">TMPK1</strain>
    </source>
</reference>
<dbReference type="Pfam" id="PF14552">
    <property type="entry name" value="Tautomerase_2"/>
    <property type="match status" value="1"/>
</dbReference>
<gene>
    <name evidence="1" type="ORF">TMPK1_07760</name>
</gene>
<dbReference type="InterPro" id="IPR014347">
    <property type="entry name" value="Tautomerase/MIF_sf"/>
</dbReference>
<dbReference type="SUPFAM" id="SSF55331">
    <property type="entry name" value="Tautomerase/MIF"/>
    <property type="match status" value="1"/>
</dbReference>
<dbReference type="PANTHER" id="PTHR38460">
    <property type="entry name" value="TAUTOMERASE YOLI-RELATED"/>
    <property type="match status" value="1"/>
</dbReference>
<keyword evidence="2" id="KW-1185">Reference proteome</keyword>
<protein>
    <submittedName>
        <fullName evidence="1">Putative 4-oxalocrotonate tautomerase</fullName>
    </submittedName>
</protein>
<accession>A0A8S8XA98</accession>
<name>A0A8S8XA98_9PROT</name>
<comment type="caution">
    <text evidence="1">The sequence shown here is derived from an EMBL/GenBank/DDBJ whole genome shotgun (WGS) entry which is preliminary data.</text>
</comment>